<accession>A0A6S6VZ30</accession>
<protein>
    <submittedName>
        <fullName evidence="1">Uncharacterized protein</fullName>
    </submittedName>
</protein>
<sequence>MSLKNFDPDAFFANWADEKYSPLHNNKTLYQCICESFGIDPKDNYVYRAIAETTLLHMQRAIAAGGQHKMHDWYHDEEGNLLDPPHPTPSEITAYTTIFAPTASLPSSLRSYTHNAKPTTLRHLIGTHLLSHLHLPPSSTTPSLLPKARATRVHKNPYYTLWTYSSHALAWCGPHPATSQTRFSHHILPVFYHHFGCVVPSYAALHVLAKLALPARPSKEAVLPILDIGSGNGYWTYMLRTFDISALTGGGSVSKGLDVRAVDSMASLYRVYWVRDTVVADGVGYLEKNGGGKGCVLLLVYPQATTDFTGPVMRAYQGDTIVVAGTQCGNGFTGFSDVVVDVWVEKHLPAFELTLRMPLPSFAGKDDALFVFQRKK</sequence>
<proteinExistence type="predicted"/>
<dbReference type="EMBL" id="HG992979">
    <property type="protein sequence ID" value="CAE7028280.1"/>
    <property type="molecule type" value="Genomic_DNA"/>
</dbReference>
<evidence type="ECO:0000313" key="1">
    <source>
        <dbReference type="EMBL" id="CAE7028280.1"/>
    </source>
</evidence>
<organism evidence="1 2">
    <name type="scientific">Pyrenophora teres f. teres</name>
    <dbReference type="NCBI Taxonomy" id="97479"/>
    <lineage>
        <taxon>Eukaryota</taxon>
        <taxon>Fungi</taxon>
        <taxon>Dikarya</taxon>
        <taxon>Ascomycota</taxon>
        <taxon>Pezizomycotina</taxon>
        <taxon>Dothideomycetes</taxon>
        <taxon>Pleosporomycetidae</taxon>
        <taxon>Pleosporales</taxon>
        <taxon>Pleosporineae</taxon>
        <taxon>Pleosporaceae</taxon>
        <taxon>Pyrenophora</taxon>
    </lineage>
</organism>
<dbReference type="Proteomes" id="UP000472372">
    <property type="component" value="Chromosome 3"/>
</dbReference>
<dbReference type="AlphaFoldDB" id="A0A6S6VZ30"/>
<dbReference type="PANTHER" id="PTHR39290:SF6">
    <property type="entry name" value="S-ADENOSYL-L-METHIONINE-DEPENDENT METHYLTRANSFERASES SUPERFAMILY PROTEIN"/>
    <property type="match status" value="1"/>
</dbReference>
<gene>
    <name evidence="1" type="ORF">PTTW11_04399</name>
</gene>
<dbReference type="PANTHER" id="PTHR39290">
    <property type="entry name" value="C3H1-TYPE DOMAIN-CONTAINING PROTEIN-RELATED"/>
    <property type="match status" value="1"/>
</dbReference>
<evidence type="ECO:0000313" key="2">
    <source>
        <dbReference type="Proteomes" id="UP000472372"/>
    </source>
</evidence>
<reference evidence="1" key="1">
    <citation type="submission" date="2021-02" db="EMBL/GenBank/DDBJ databases">
        <authorList>
            <person name="Syme A R."/>
            <person name="Syme A R."/>
            <person name="Moolhuijzen P."/>
        </authorList>
    </citation>
    <scope>NUCLEOTIDE SEQUENCE</scope>
    <source>
        <strain evidence="1">W1-1</strain>
    </source>
</reference>
<name>A0A6S6VZ30_9PLEO</name>